<comment type="caution">
    <text evidence="2">The sequence shown here is derived from an EMBL/GenBank/DDBJ whole genome shotgun (WGS) entry which is preliminary data.</text>
</comment>
<accession>A0AAW0GNZ7</accession>
<feature type="compositionally biased region" description="Basic and acidic residues" evidence="1">
    <location>
        <begin position="258"/>
        <end position="268"/>
    </location>
</feature>
<gene>
    <name evidence="2" type="ORF">QCA50_005016</name>
</gene>
<protein>
    <submittedName>
        <fullName evidence="2">Uncharacterized protein</fullName>
    </submittedName>
</protein>
<evidence type="ECO:0000313" key="2">
    <source>
        <dbReference type="EMBL" id="KAK7691617.1"/>
    </source>
</evidence>
<dbReference type="Proteomes" id="UP001385951">
    <property type="component" value="Unassembled WGS sequence"/>
</dbReference>
<reference evidence="2 3" key="1">
    <citation type="submission" date="2022-09" db="EMBL/GenBank/DDBJ databases">
        <authorList>
            <person name="Palmer J.M."/>
        </authorList>
    </citation>
    <scope>NUCLEOTIDE SEQUENCE [LARGE SCALE GENOMIC DNA]</scope>
    <source>
        <strain evidence="2 3">DSM 7382</strain>
    </source>
</reference>
<evidence type="ECO:0000256" key="1">
    <source>
        <dbReference type="SAM" id="MobiDB-lite"/>
    </source>
</evidence>
<keyword evidence="3" id="KW-1185">Reference proteome</keyword>
<feature type="compositionally biased region" description="Acidic residues" evidence="1">
    <location>
        <begin position="200"/>
        <end position="218"/>
    </location>
</feature>
<proteinExistence type="predicted"/>
<evidence type="ECO:0000313" key="3">
    <source>
        <dbReference type="Proteomes" id="UP001385951"/>
    </source>
</evidence>
<dbReference type="EMBL" id="JASBNA010000005">
    <property type="protein sequence ID" value="KAK7691617.1"/>
    <property type="molecule type" value="Genomic_DNA"/>
</dbReference>
<dbReference type="AlphaFoldDB" id="A0AAW0GNZ7"/>
<sequence length="268" mass="30125">MELAKDSIADPEILENGFLTDSFVHADDALHYIPMNLHENMTPFFYHGYVSVIQSILKIFLRNPTGPSELSPVPSVEVVLKHFAEIDEEAKKGEDEAPMAVIQSDYIHSYTDVGGKVQYALEAIIELARETSPKGRRYIDNPEVQEQNADFEKAADEEGLPKCENDLNFEIVRTKLGLPAQSAGPQWFFLTDFDSDSDSYAETEIVGDSEDDESEEAVYEGTKYEESKEEPAEESDSNPEGENTGRPSEEEKDEDETNIEHDKKSESE</sequence>
<feature type="region of interest" description="Disordered" evidence="1">
    <location>
        <begin position="200"/>
        <end position="268"/>
    </location>
</feature>
<organism evidence="2 3">
    <name type="scientific">Cerrena zonata</name>
    <dbReference type="NCBI Taxonomy" id="2478898"/>
    <lineage>
        <taxon>Eukaryota</taxon>
        <taxon>Fungi</taxon>
        <taxon>Dikarya</taxon>
        <taxon>Basidiomycota</taxon>
        <taxon>Agaricomycotina</taxon>
        <taxon>Agaricomycetes</taxon>
        <taxon>Polyporales</taxon>
        <taxon>Cerrenaceae</taxon>
        <taxon>Cerrena</taxon>
    </lineage>
</organism>
<name>A0AAW0GNZ7_9APHY</name>